<organism evidence="2 3">
    <name type="scientific">Trichogramma kaykai</name>
    <dbReference type="NCBI Taxonomy" id="54128"/>
    <lineage>
        <taxon>Eukaryota</taxon>
        <taxon>Metazoa</taxon>
        <taxon>Ecdysozoa</taxon>
        <taxon>Arthropoda</taxon>
        <taxon>Hexapoda</taxon>
        <taxon>Insecta</taxon>
        <taxon>Pterygota</taxon>
        <taxon>Neoptera</taxon>
        <taxon>Endopterygota</taxon>
        <taxon>Hymenoptera</taxon>
        <taxon>Apocrita</taxon>
        <taxon>Proctotrupomorpha</taxon>
        <taxon>Chalcidoidea</taxon>
        <taxon>Trichogrammatidae</taxon>
        <taxon>Trichogramma</taxon>
    </lineage>
</organism>
<name>A0ABD2VVZ5_9HYME</name>
<dbReference type="EMBL" id="JBJJXI010000170">
    <property type="protein sequence ID" value="KAL3384582.1"/>
    <property type="molecule type" value="Genomic_DNA"/>
</dbReference>
<keyword evidence="1" id="KW-0732">Signal</keyword>
<sequence>MRTRVKIPFCWWLCGLSRFYAKTDAPVILCEWHTSTLAANVSCTDKCQGSHFTRFCAYQVILRIFGKEGGKFLPTKRAVATVAAVASYMDKRVANGGFIGDRIESFKKYADELTVNATQAVKGQIEAAKNRAQKIAVIVKNFADFIINNVNGNVNEIRNWVKEQLKVLADEAKTNNIDVSDCMQLANSVRYGGVAVLSSSNKCIDDKIETSQKLVKEIENKTVTASQAVNQFAEETAQCLNEVNNVVGLLGAAGCTISSKIRNDIVVLTQIPIIAVDIMQMVDMATTLPNTMGICMSTNAVLTLEKQARDILTKVTQCVKDRIFSAKKTTSSTTTNVVEYNGATKKITTTSITQSSNLTDQINDKLDTETVKIDFIPETTTRQPSFFEQIKLFFG</sequence>
<comment type="caution">
    <text evidence="2">The sequence shown here is derived from an EMBL/GenBank/DDBJ whole genome shotgun (WGS) entry which is preliminary data.</text>
</comment>
<accession>A0ABD2VVZ5</accession>
<evidence type="ECO:0000313" key="2">
    <source>
        <dbReference type="EMBL" id="KAL3384582.1"/>
    </source>
</evidence>
<dbReference type="AlphaFoldDB" id="A0ABD2VVZ5"/>
<reference evidence="2 3" key="1">
    <citation type="journal article" date="2024" name="bioRxiv">
        <title>A reference genome for Trichogramma kaykai: A tiny desert-dwelling parasitoid wasp with competing sex-ratio distorters.</title>
        <authorList>
            <person name="Culotta J."/>
            <person name="Lindsey A.R."/>
        </authorList>
    </citation>
    <scope>NUCLEOTIDE SEQUENCE [LARGE SCALE GENOMIC DNA]</scope>
    <source>
        <strain evidence="2 3">KSX58</strain>
    </source>
</reference>
<dbReference type="Proteomes" id="UP001627154">
    <property type="component" value="Unassembled WGS sequence"/>
</dbReference>
<evidence type="ECO:0000313" key="3">
    <source>
        <dbReference type="Proteomes" id="UP001627154"/>
    </source>
</evidence>
<evidence type="ECO:0000256" key="1">
    <source>
        <dbReference type="SAM" id="SignalP"/>
    </source>
</evidence>
<gene>
    <name evidence="2" type="ORF">TKK_019679</name>
</gene>
<proteinExistence type="predicted"/>
<protein>
    <submittedName>
        <fullName evidence="2">Uncharacterized protein</fullName>
    </submittedName>
</protein>
<feature type="chain" id="PRO_5044863672" evidence="1">
    <location>
        <begin position="22"/>
        <end position="395"/>
    </location>
</feature>
<feature type="signal peptide" evidence="1">
    <location>
        <begin position="1"/>
        <end position="21"/>
    </location>
</feature>
<keyword evidence="3" id="KW-1185">Reference proteome</keyword>